<evidence type="ECO:0000313" key="2">
    <source>
        <dbReference type="Proteomes" id="UP001055811"/>
    </source>
</evidence>
<gene>
    <name evidence="1" type="ORF">L2E82_22828</name>
</gene>
<accession>A0ACB9DZU4</accession>
<protein>
    <submittedName>
        <fullName evidence="1">Uncharacterized protein</fullName>
    </submittedName>
</protein>
<name>A0ACB9DZU4_CICIN</name>
<evidence type="ECO:0000313" key="1">
    <source>
        <dbReference type="EMBL" id="KAI3751737.1"/>
    </source>
</evidence>
<proteinExistence type="predicted"/>
<comment type="caution">
    <text evidence="1">The sequence shown here is derived from an EMBL/GenBank/DDBJ whole genome shotgun (WGS) entry which is preliminary data.</text>
</comment>
<sequence>MAWFSNLVVCVYPKNWSNISPLLSSSIADPSGLDGSRLSSGDTAIAPASTDPPPAKGKPHCSISILTQSLNLRFSFKLLILFEFI</sequence>
<dbReference type="EMBL" id="CM042012">
    <property type="protein sequence ID" value="KAI3751737.1"/>
    <property type="molecule type" value="Genomic_DNA"/>
</dbReference>
<reference evidence="1 2" key="2">
    <citation type="journal article" date="2022" name="Mol. Ecol. Resour.">
        <title>The genomes of chicory, endive, great burdock and yacon provide insights into Asteraceae paleo-polyploidization history and plant inulin production.</title>
        <authorList>
            <person name="Fan W."/>
            <person name="Wang S."/>
            <person name="Wang H."/>
            <person name="Wang A."/>
            <person name="Jiang F."/>
            <person name="Liu H."/>
            <person name="Zhao H."/>
            <person name="Xu D."/>
            <person name="Zhang Y."/>
        </authorList>
    </citation>
    <scope>NUCLEOTIDE SEQUENCE [LARGE SCALE GENOMIC DNA]</scope>
    <source>
        <strain evidence="2">cv. Punajuju</strain>
        <tissue evidence="1">Leaves</tissue>
    </source>
</reference>
<reference evidence="2" key="1">
    <citation type="journal article" date="2022" name="Mol. Ecol. Resour.">
        <title>The genomes of chicory, endive, great burdock and yacon provide insights into Asteraceae palaeo-polyploidization history and plant inulin production.</title>
        <authorList>
            <person name="Fan W."/>
            <person name="Wang S."/>
            <person name="Wang H."/>
            <person name="Wang A."/>
            <person name="Jiang F."/>
            <person name="Liu H."/>
            <person name="Zhao H."/>
            <person name="Xu D."/>
            <person name="Zhang Y."/>
        </authorList>
    </citation>
    <scope>NUCLEOTIDE SEQUENCE [LARGE SCALE GENOMIC DNA]</scope>
    <source>
        <strain evidence="2">cv. Punajuju</strain>
    </source>
</reference>
<dbReference type="Proteomes" id="UP001055811">
    <property type="component" value="Linkage Group LG04"/>
</dbReference>
<organism evidence="1 2">
    <name type="scientific">Cichorium intybus</name>
    <name type="common">Chicory</name>
    <dbReference type="NCBI Taxonomy" id="13427"/>
    <lineage>
        <taxon>Eukaryota</taxon>
        <taxon>Viridiplantae</taxon>
        <taxon>Streptophyta</taxon>
        <taxon>Embryophyta</taxon>
        <taxon>Tracheophyta</taxon>
        <taxon>Spermatophyta</taxon>
        <taxon>Magnoliopsida</taxon>
        <taxon>eudicotyledons</taxon>
        <taxon>Gunneridae</taxon>
        <taxon>Pentapetalae</taxon>
        <taxon>asterids</taxon>
        <taxon>campanulids</taxon>
        <taxon>Asterales</taxon>
        <taxon>Asteraceae</taxon>
        <taxon>Cichorioideae</taxon>
        <taxon>Cichorieae</taxon>
        <taxon>Cichoriinae</taxon>
        <taxon>Cichorium</taxon>
    </lineage>
</organism>
<keyword evidence="2" id="KW-1185">Reference proteome</keyword>